<proteinExistence type="predicted"/>
<organism evidence="1 2">
    <name type="scientific">Erwinia phage vB_EamM_Kwan</name>
    <dbReference type="NCBI Taxonomy" id="1883374"/>
    <lineage>
        <taxon>Viruses</taxon>
        <taxon>Duplodnaviria</taxon>
        <taxon>Heunggongvirae</taxon>
        <taxon>Uroviricota</taxon>
        <taxon>Caudoviricetes</taxon>
        <taxon>Chimalliviridae</taxon>
        <taxon>Wellingtonvirus</taxon>
        <taxon>Wellingtonvirus wellington</taxon>
    </lineage>
</organism>
<name>A0A1B2IED9_9CAUD</name>
<evidence type="ECO:0000313" key="2">
    <source>
        <dbReference type="Proteomes" id="UP000202923"/>
    </source>
</evidence>
<sequence length="191" mass="21197">MTDFNPVAVVRQVEQWNDRALVYQFGNIRQQITKYYRMLGMVAEGVQKMDSLLVSAGVGQAVTTLIGVLGFYSRKTDIPVEAVTEVVLHSALNNIPPGMKYGNDYNTILFEHNKAITQLFDALLANEQEKQRQDIVFYSKLAEALALLLSIATAKDIVVTRSILNAVNKLEATEGVMNELGQFVKTVTGNK</sequence>
<dbReference type="RefSeq" id="YP_009278862.1">
    <property type="nucleotide sequence ID" value="NC_031010.1"/>
</dbReference>
<dbReference type="Proteomes" id="UP000202923">
    <property type="component" value="Genome"/>
</dbReference>
<accession>A0A1B2IED9</accession>
<gene>
    <name evidence="1" type="ORF">KWAN_257</name>
</gene>
<dbReference type="KEGG" id="vg:29062101"/>
<protein>
    <submittedName>
        <fullName evidence="1">Uncharacterized protein</fullName>
    </submittedName>
</protein>
<evidence type="ECO:0000313" key="1">
    <source>
        <dbReference type="EMBL" id="ANZ49609.1"/>
    </source>
</evidence>
<reference evidence="1 2" key="1">
    <citation type="submission" date="2016-06" db="EMBL/GenBank/DDBJ databases">
        <authorList>
            <person name="Kjaerup R.B."/>
            <person name="Dalgaard T.S."/>
            <person name="Juul-Madsen H.R."/>
        </authorList>
    </citation>
    <scope>NUCLEOTIDE SEQUENCE [LARGE SCALE GENOMIC DNA]</scope>
</reference>
<dbReference type="EMBL" id="KX397369">
    <property type="protein sequence ID" value="ANZ49609.1"/>
    <property type="molecule type" value="Genomic_DNA"/>
</dbReference>
<dbReference type="GeneID" id="29062101"/>